<dbReference type="PANTHER" id="PTHR48225">
    <property type="entry name" value="HORMA DOMAIN-CONTAINING PROTEIN 1"/>
    <property type="match status" value="1"/>
</dbReference>
<organism evidence="2 3">
    <name type="scientific">Acorus calamus</name>
    <name type="common">Sweet flag</name>
    <dbReference type="NCBI Taxonomy" id="4465"/>
    <lineage>
        <taxon>Eukaryota</taxon>
        <taxon>Viridiplantae</taxon>
        <taxon>Streptophyta</taxon>
        <taxon>Embryophyta</taxon>
        <taxon>Tracheophyta</taxon>
        <taxon>Spermatophyta</taxon>
        <taxon>Magnoliopsida</taxon>
        <taxon>Liliopsida</taxon>
        <taxon>Acoraceae</taxon>
        <taxon>Acorus</taxon>
    </lineage>
</organism>
<protein>
    <submittedName>
        <fullName evidence="2">Uncharacterized protein</fullName>
    </submittedName>
</protein>
<accession>A0AAV9CBY3</accession>
<evidence type="ECO:0000313" key="3">
    <source>
        <dbReference type="Proteomes" id="UP001180020"/>
    </source>
</evidence>
<feature type="compositionally biased region" description="Acidic residues" evidence="1">
    <location>
        <begin position="24"/>
        <end position="37"/>
    </location>
</feature>
<reference evidence="2" key="1">
    <citation type="journal article" date="2023" name="Nat. Commun.">
        <title>Diploid and tetraploid genomes of Acorus and the evolution of monocots.</title>
        <authorList>
            <person name="Ma L."/>
            <person name="Liu K.W."/>
            <person name="Li Z."/>
            <person name="Hsiao Y.Y."/>
            <person name="Qi Y."/>
            <person name="Fu T."/>
            <person name="Tang G.D."/>
            <person name="Zhang D."/>
            <person name="Sun W.H."/>
            <person name="Liu D.K."/>
            <person name="Li Y."/>
            <person name="Chen G.Z."/>
            <person name="Liu X.D."/>
            <person name="Liao X.Y."/>
            <person name="Jiang Y.T."/>
            <person name="Yu X."/>
            <person name="Hao Y."/>
            <person name="Huang J."/>
            <person name="Zhao X.W."/>
            <person name="Ke S."/>
            <person name="Chen Y.Y."/>
            <person name="Wu W.L."/>
            <person name="Hsu J.L."/>
            <person name="Lin Y.F."/>
            <person name="Huang M.D."/>
            <person name="Li C.Y."/>
            <person name="Huang L."/>
            <person name="Wang Z.W."/>
            <person name="Zhao X."/>
            <person name="Zhong W.Y."/>
            <person name="Peng D.H."/>
            <person name="Ahmad S."/>
            <person name="Lan S."/>
            <person name="Zhang J.S."/>
            <person name="Tsai W.C."/>
            <person name="Van de Peer Y."/>
            <person name="Liu Z.J."/>
        </authorList>
    </citation>
    <scope>NUCLEOTIDE SEQUENCE</scope>
    <source>
        <strain evidence="2">CP</strain>
    </source>
</reference>
<reference evidence="2" key="2">
    <citation type="submission" date="2023-06" db="EMBL/GenBank/DDBJ databases">
        <authorList>
            <person name="Ma L."/>
            <person name="Liu K.-W."/>
            <person name="Li Z."/>
            <person name="Hsiao Y.-Y."/>
            <person name="Qi Y."/>
            <person name="Fu T."/>
            <person name="Tang G."/>
            <person name="Zhang D."/>
            <person name="Sun W.-H."/>
            <person name="Liu D.-K."/>
            <person name="Li Y."/>
            <person name="Chen G.-Z."/>
            <person name="Liu X.-D."/>
            <person name="Liao X.-Y."/>
            <person name="Jiang Y.-T."/>
            <person name="Yu X."/>
            <person name="Hao Y."/>
            <person name="Huang J."/>
            <person name="Zhao X.-W."/>
            <person name="Ke S."/>
            <person name="Chen Y.-Y."/>
            <person name="Wu W.-L."/>
            <person name="Hsu J.-L."/>
            <person name="Lin Y.-F."/>
            <person name="Huang M.-D."/>
            <person name="Li C.-Y."/>
            <person name="Huang L."/>
            <person name="Wang Z.-W."/>
            <person name="Zhao X."/>
            <person name="Zhong W.-Y."/>
            <person name="Peng D.-H."/>
            <person name="Ahmad S."/>
            <person name="Lan S."/>
            <person name="Zhang J.-S."/>
            <person name="Tsai W.-C."/>
            <person name="Van De Peer Y."/>
            <person name="Liu Z.-J."/>
        </authorList>
    </citation>
    <scope>NUCLEOTIDE SEQUENCE</scope>
    <source>
        <strain evidence="2">CP</strain>
        <tissue evidence="2">Leaves</tissue>
    </source>
</reference>
<dbReference type="Proteomes" id="UP001180020">
    <property type="component" value="Unassembled WGS sequence"/>
</dbReference>
<sequence>MEVGNVNRKHMVLALKVKSILDPYEDENEDLQEDEEGSLGADSLQQDDSSSSDSEALTEEIIDKLLKEGLLLKSGRDIYTINKGKESFPDVCVVKEEVDVPDTQHVEKSHNNSTEDCMYMKALYHALPMEYISVPKLKSKLKGEANQTTIRKFIDKMTEDGLVDNKFNK</sequence>
<evidence type="ECO:0000256" key="1">
    <source>
        <dbReference type="SAM" id="MobiDB-lite"/>
    </source>
</evidence>
<feature type="compositionally biased region" description="Low complexity" evidence="1">
    <location>
        <begin position="42"/>
        <end position="54"/>
    </location>
</feature>
<dbReference type="EMBL" id="JAUJYO010000020">
    <property type="protein sequence ID" value="KAK1286227.1"/>
    <property type="molecule type" value="Genomic_DNA"/>
</dbReference>
<dbReference type="PANTHER" id="PTHR48225:SF7">
    <property type="entry name" value="MEIOSIS-SPECIFIC PROTEIN HOP1"/>
    <property type="match status" value="1"/>
</dbReference>
<comment type="caution">
    <text evidence="2">The sequence shown here is derived from an EMBL/GenBank/DDBJ whole genome shotgun (WGS) entry which is preliminary data.</text>
</comment>
<proteinExistence type="predicted"/>
<evidence type="ECO:0000313" key="2">
    <source>
        <dbReference type="EMBL" id="KAK1286227.1"/>
    </source>
</evidence>
<feature type="region of interest" description="Disordered" evidence="1">
    <location>
        <begin position="24"/>
        <end position="55"/>
    </location>
</feature>
<dbReference type="InterPro" id="IPR051294">
    <property type="entry name" value="HORMA_MeioticProgression"/>
</dbReference>
<dbReference type="AlphaFoldDB" id="A0AAV9CBY3"/>
<keyword evidence="3" id="KW-1185">Reference proteome</keyword>
<name>A0AAV9CBY3_ACOCL</name>
<gene>
    <name evidence="2" type="ORF">QJS10_CPB20g00168</name>
</gene>